<feature type="binding site" evidence="9">
    <location>
        <begin position="282"/>
        <end position="284"/>
    </location>
    <ligand>
        <name>ATP</name>
        <dbReference type="ChEBI" id="CHEBI:30616"/>
    </ligand>
</feature>
<dbReference type="PROSITE" id="PS01076">
    <property type="entry name" value="ACETATE_KINASE_2"/>
    <property type="match status" value="1"/>
</dbReference>
<gene>
    <name evidence="9 11" type="primary">ackA</name>
    <name evidence="11" type="ORF">BOA8489_01319</name>
</gene>
<evidence type="ECO:0000256" key="3">
    <source>
        <dbReference type="ARBA" id="ARBA00022679"/>
    </source>
</evidence>
<dbReference type="PANTHER" id="PTHR21060">
    <property type="entry name" value="ACETATE KINASE"/>
    <property type="match status" value="1"/>
</dbReference>
<comment type="pathway">
    <text evidence="9">Metabolic intermediate biosynthesis; acetyl-CoA biosynthesis; acetyl-CoA from acetate: step 1/2.</text>
</comment>
<dbReference type="PROSITE" id="PS01075">
    <property type="entry name" value="ACETATE_KINASE_1"/>
    <property type="match status" value="1"/>
</dbReference>
<keyword evidence="8 9" id="KW-0460">Magnesium</keyword>
<feature type="binding site" evidence="9">
    <location>
        <begin position="207"/>
        <end position="211"/>
    </location>
    <ligand>
        <name>ATP</name>
        <dbReference type="ChEBI" id="CHEBI:30616"/>
    </ligand>
</feature>
<dbReference type="HAMAP" id="MF_00020">
    <property type="entry name" value="Acetate_kinase"/>
    <property type="match status" value="1"/>
</dbReference>
<dbReference type="GO" id="GO:0008776">
    <property type="term" value="F:acetate kinase activity"/>
    <property type="evidence" value="ECO:0007669"/>
    <property type="project" value="UniProtKB-UniRule"/>
</dbReference>
<dbReference type="UniPathway" id="UPA00340">
    <property type="reaction ID" value="UER00458"/>
</dbReference>
<proteinExistence type="inferred from homology"/>
<dbReference type="OrthoDB" id="9802453at2"/>
<dbReference type="InterPro" id="IPR023865">
    <property type="entry name" value="Aliphatic_acid_kinase_CS"/>
</dbReference>
<feature type="binding site" evidence="9">
    <location>
        <position position="9"/>
    </location>
    <ligand>
        <name>Mg(2+)</name>
        <dbReference type="ChEBI" id="CHEBI:18420"/>
    </ligand>
</feature>
<dbReference type="EC" id="2.7.2.1" evidence="9"/>
<dbReference type="NCBIfam" id="TIGR00016">
    <property type="entry name" value="ackA"/>
    <property type="match status" value="1"/>
</dbReference>
<comment type="cofactor">
    <cofactor evidence="9">
        <name>Mg(2+)</name>
        <dbReference type="ChEBI" id="CHEBI:18420"/>
    </cofactor>
    <cofactor evidence="9">
        <name>Mn(2+)</name>
        <dbReference type="ChEBI" id="CHEBI:29035"/>
    </cofactor>
    <text evidence="9">Mg(2+). Can also accept Mn(2+).</text>
</comment>
<evidence type="ECO:0000256" key="2">
    <source>
        <dbReference type="ARBA" id="ARBA00022490"/>
    </source>
</evidence>
<comment type="subunit">
    <text evidence="9">Homodimer.</text>
</comment>
<evidence type="ECO:0000256" key="1">
    <source>
        <dbReference type="ARBA" id="ARBA00008748"/>
    </source>
</evidence>
<dbReference type="EMBL" id="FXXQ01000003">
    <property type="protein sequence ID" value="SMX23215.1"/>
    <property type="molecule type" value="Genomic_DNA"/>
</dbReference>
<evidence type="ECO:0000313" key="12">
    <source>
        <dbReference type="Proteomes" id="UP000201838"/>
    </source>
</evidence>
<dbReference type="GO" id="GO:0000287">
    <property type="term" value="F:magnesium ion binding"/>
    <property type="evidence" value="ECO:0007669"/>
    <property type="project" value="UniProtKB-UniRule"/>
</dbReference>
<dbReference type="InterPro" id="IPR043129">
    <property type="entry name" value="ATPase_NBD"/>
</dbReference>
<dbReference type="RefSeq" id="WP_093973195.1">
    <property type="nucleotide sequence ID" value="NZ_FXXQ01000003.1"/>
</dbReference>
<dbReference type="InterPro" id="IPR004372">
    <property type="entry name" value="Ac/propionate_kinase"/>
</dbReference>
<feature type="site" description="Transition state stabilizer" evidence="9">
    <location>
        <position position="240"/>
    </location>
</feature>
<feature type="binding site" evidence="9">
    <location>
        <position position="16"/>
    </location>
    <ligand>
        <name>ATP</name>
        <dbReference type="ChEBI" id="CHEBI:30616"/>
    </ligand>
</feature>
<evidence type="ECO:0000256" key="10">
    <source>
        <dbReference type="RuleBase" id="RU003835"/>
    </source>
</evidence>
<evidence type="ECO:0000313" key="11">
    <source>
        <dbReference type="EMBL" id="SMX23215.1"/>
    </source>
</evidence>
<dbReference type="SUPFAM" id="SSF53067">
    <property type="entry name" value="Actin-like ATPase domain"/>
    <property type="match status" value="2"/>
</dbReference>
<evidence type="ECO:0000256" key="4">
    <source>
        <dbReference type="ARBA" id="ARBA00022723"/>
    </source>
</evidence>
<comment type="function">
    <text evidence="9">Catalyzes the formation of acetyl phosphate from acetate and ATP. Can also catalyze the reverse reaction.</text>
</comment>
<keyword evidence="2 9" id="KW-0963">Cytoplasm</keyword>
<reference evidence="12" key="1">
    <citation type="submission" date="2017-05" db="EMBL/GenBank/DDBJ databases">
        <authorList>
            <person name="Rodrigo-Torres L."/>
            <person name="Arahal R. D."/>
            <person name="Lucena T."/>
        </authorList>
    </citation>
    <scope>NUCLEOTIDE SEQUENCE [LARGE SCALE GENOMIC DNA]</scope>
    <source>
        <strain evidence="12">CECT 8489</strain>
    </source>
</reference>
<feature type="binding site" evidence="9">
    <location>
        <position position="378"/>
    </location>
    <ligand>
        <name>Mg(2+)</name>
        <dbReference type="ChEBI" id="CHEBI:18420"/>
    </ligand>
</feature>
<sequence>MEDAILVMNAGSSSLKFQVYLIESGGVRSIRRGAIDGIGVSPRMRILDADKKLIHERKMAPTEVPDLPSAIAEMTGWLQTVEGIQLRAIGHRIVHGGPNHADPVQITPEIIEELTAFQELAPLHQPNNLAPIRLAMQVAPHVPQIACFDTAFHRGHPEHTDCYALPKSFYDNGMRRYGFHGLSYKYISQKLREIAPDLAVGRVIVAHLGSGASMCALQNGVSIESTMGFTALDGIPMGTRPGQLDSGVVLYMMSHMGKTAQEITDLLYHEAGLKGLSGISADMRILLKTDDPRARLAIDHFVHRCGLYAGMLAAAMGGVDGFVFTAGIGENSPEIRARIIEKLEWLGADIDPDANASGATLISAPASKLSVYRIPTNEELVIAGETSGFLRKS</sequence>
<comment type="catalytic activity">
    <reaction evidence="9">
        <text>acetate + ATP = acetyl phosphate + ADP</text>
        <dbReference type="Rhea" id="RHEA:11352"/>
        <dbReference type="ChEBI" id="CHEBI:22191"/>
        <dbReference type="ChEBI" id="CHEBI:30089"/>
        <dbReference type="ChEBI" id="CHEBI:30616"/>
        <dbReference type="ChEBI" id="CHEBI:456216"/>
        <dbReference type="EC" id="2.7.2.1"/>
    </reaction>
</comment>
<evidence type="ECO:0000256" key="5">
    <source>
        <dbReference type="ARBA" id="ARBA00022741"/>
    </source>
</evidence>
<evidence type="ECO:0000256" key="6">
    <source>
        <dbReference type="ARBA" id="ARBA00022777"/>
    </source>
</evidence>
<keyword evidence="3 9" id="KW-0808">Transferase</keyword>
<evidence type="ECO:0000256" key="7">
    <source>
        <dbReference type="ARBA" id="ARBA00022840"/>
    </source>
</evidence>
<keyword evidence="12" id="KW-1185">Reference proteome</keyword>
<keyword evidence="5 9" id="KW-0547">Nucleotide-binding</keyword>
<dbReference type="PRINTS" id="PR00471">
    <property type="entry name" value="ACETATEKNASE"/>
</dbReference>
<keyword evidence="4 9" id="KW-0479">Metal-binding</keyword>
<dbReference type="GO" id="GO:0006083">
    <property type="term" value="P:acetate metabolic process"/>
    <property type="evidence" value="ECO:0007669"/>
    <property type="project" value="TreeGrafter"/>
</dbReference>
<dbReference type="GO" id="GO:0006085">
    <property type="term" value="P:acetyl-CoA biosynthetic process"/>
    <property type="evidence" value="ECO:0007669"/>
    <property type="project" value="UniProtKB-UniRule"/>
</dbReference>
<keyword evidence="6 9" id="KW-0418">Kinase</keyword>
<feature type="site" description="Transition state stabilizer" evidence="9">
    <location>
        <position position="180"/>
    </location>
</feature>
<comment type="subcellular location">
    <subcellularLocation>
        <location evidence="9">Cytoplasm</location>
    </subcellularLocation>
</comment>
<dbReference type="PANTHER" id="PTHR21060:SF21">
    <property type="entry name" value="ACETATE KINASE"/>
    <property type="match status" value="1"/>
</dbReference>
<dbReference type="Proteomes" id="UP000201838">
    <property type="component" value="Unassembled WGS sequence"/>
</dbReference>
<feature type="binding site" evidence="9">
    <location>
        <begin position="327"/>
        <end position="331"/>
    </location>
    <ligand>
        <name>ATP</name>
        <dbReference type="ChEBI" id="CHEBI:30616"/>
    </ligand>
</feature>
<dbReference type="InterPro" id="IPR000890">
    <property type="entry name" value="Aliphatic_acid_kin_short-chain"/>
</dbReference>
<feature type="active site" description="Proton donor/acceptor" evidence="9">
    <location>
        <position position="149"/>
    </location>
</feature>
<dbReference type="Gene3D" id="3.30.420.40">
    <property type="match status" value="2"/>
</dbReference>
<comment type="similarity">
    <text evidence="1 9 10">Belongs to the acetokinase family.</text>
</comment>
<name>A0A238IZB8_9RHOB</name>
<dbReference type="Pfam" id="PF00871">
    <property type="entry name" value="Acetate_kinase"/>
    <property type="match status" value="1"/>
</dbReference>
<protein>
    <recommendedName>
        <fullName evidence="9">Acetate kinase</fullName>
        <ecNumber evidence="9">2.7.2.1</ecNumber>
    </recommendedName>
    <alternativeName>
        <fullName evidence="9">Acetokinase</fullName>
    </alternativeName>
</protein>
<organism evidence="11 12">
    <name type="scientific">Boseongicola aestuarii</name>
    <dbReference type="NCBI Taxonomy" id="1470561"/>
    <lineage>
        <taxon>Bacteria</taxon>
        <taxon>Pseudomonadati</taxon>
        <taxon>Pseudomonadota</taxon>
        <taxon>Alphaproteobacteria</taxon>
        <taxon>Rhodobacterales</taxon>
        <taxon>Paracoccaceae</taxon>
        <taxon>Boseongicola</taxon>
    </lineage>
</organism>
<keyword evidence="7 9" id="KW-0067">ATP-binding</keyword>
<evidence type="ECO:0000256" key="9">
    <source>
        <dbReference type="HAMAP-Rule" id="MF_00020"/>
    </source>
</evidence>
<feature type="binding site" evidence="9">
    <location>
        <position position="92"/>
    </location>
    <ligand>
        <name>substrate</name>
    </ligand>
</feature>
<evidence type="ECO:0000256" key="8">
    <source>
        <dbReference type="ARBA" id="ARBA00022842"/>
    </source>
</evidence>
<dbReference type="PIRSF" id="PIRSF000722">
    <property type="entry name" value="Acetate_prop_kin"/>
    <property type="match status" value="1"/>
</dbReference>
<dbReference type="GO" id="GO:0005524">
    <property type="term" value="F:ATP binding"/>
    <property type="evidence" value="ECO:0007669"/>
    <property type="project" value="UniProtKB-KW"/>
</dbReference>
<dbReference type="AlphaFoldDB" id="A0A238IZB8"/>
<dbReference type="GO" id="GO:0005829">
    <property type="term" value="C:cytosol"/>
    <property type="evidence" value="ECO:0007669"/>
    <property type="project" value="TreeGrafter"/>
</dbReference>
<accession>A0A238IZB8</accession>